<dbReference type="InterPro" id="IPR006148">
    <property type="entry name" value="Glc/Gal-6P_isomerase"/>
</dbReference>
<dbReference type="GO" id="GO:0005975">
    <property type="term" value="P:carbohydrate metabolic process"/>
    <property type="evidence" value="ECO:0007669"/>
    <property type="project" value="InterPro"/>
</dbReference>
<comment type="pathway">
    <text evidence="3">Carbohydrate degradation; pentose phosphate pathway; D-ribulose 5-phosphate from D-glucose 6-phosphate (oxidative stage): step 2/3.</text>
</comment>
<proteinExistence type="inferred from homology"/>
<reference evidence="10 11" key="1">
    <citation type="submission" date="2017-08" db="EMBL/GenBank/DDBJ databases">
        <title>Infants hospitalized years apart are colonized by the same room-sourced microbial strains.</title>
        <authorList>
            <person name="Brooks B."/>
            <person name="Olm M.R."/>
            <person name="Firek B.A."/>
            <person name="Baker R."/>
            <person name="Thomas B.C."/>
            <person name="Morowitz M.J."/>
            <person name="Banfield J.F."/>
        </authorList>
    </citation>
    <scope>NUCLEOTIDE SEQUENCE [LARGE SCALE GENOMIC DNA]</scope>
    <source>
        <strain evidence="10">S2_003_000_R2_14</strain>
    </source>
</reference>
<dbReference type="CDD" id="cd01400">
    <property type="entry name" value="6PGL"/>
    <property type="match status" value="1"/>
</dbReference>
<evidence type="ECO:0000313" key="11">
    <source>
        <dbReference type="Proteomes" id="UP000249061"/>
    </source>
</evidence>
<organism evidence="10 11">
    <name type="scientific">Archangium gephyra</name>
    <dbReference type="NCBI Taxonomy" id="48"/>
    <lineage>
        <taxon>Bacteria</taxon>
        <taxon>Pseudomonadati</taxon>
        <taxon>Myxococcota</taxon>
        <taxon>Myxococcia</taxon>
        <taxon>Myxococcales</taxon>
        <taxon>Cystobacterineae</taxon>
        <taxon>Archangiaceae</taxon>
        <taxon>Archangium</taxon>
    </lineage>
</organism>
<dbReference type="PANTHER" id="PTHR11054">
    <property type="entry name" value="6-PHOSPHOGLUCONOLACTONASE"/>
    <property type="match status" value="1"/>
</dbReference>
<dbReference type="PANTHER" id="PTHR11054:SF0">
    <property type="entry name" value="6-PHOSPHOGLUCONOLACTONASE"/>
    <property type="match status" value="1"/>
</dbReference>
<sequence>MSERELFLHGEPQTIDVAAIERELASLWRQAAKDTSAVMRACSWNLVVLTNDAQLARAKALSEVFVELVPSRTLLINEAPDGADALRAFVSANCRLLPGGGKMLCTEDITLEARGASVAALPSLVRALQVPDISTAVLCAGVPPESAMLSELVHFARRVIVDSRGLDVEDFDGLGSGAIDLAWLRIAPWQQAIAESWDEQRFEKNVRVALRVPDADASEGRWLATWLRNALQLEVTVERGEAMVVIGGRVISLPELLHDDRELITAALATGVISPAYKLARDAFRTAGSRGASCSWADFTTRFVDAANTAIAARGVFTCALTGGSAVKMYAQLARLKLDWSRIEFFLGDERLVPLESPDSNYRAVREALPAARIHPVRTELSAEAAATDYARLLPDQLDLVHLGMGPDGHVASLFPGHALLHERHAKIAPITDSPKPPSQRVTFTLPTITNAREVWFLVTGEAKKPVANVARTDSTSQLPAALVHRGARRATWFLDL</sequence>
<dbReference type="Gene3D" id="3.40.50.1360">
    <property type="match status" value="1"/>
</dbReference>
<evidence type="ECO:0000256" key="2">
    <source>
        <dbReference type="ARBA" id="ARBA00002681"/>
    </source>
</evidence>
<dbReference type="InterPro" id="IPR037171">
    <property type="entry name" value="NagB/RpiA_transferase-like"/>
</dbReference>
<evidence type="ECO:0000256" key="1">
    <source>
        <dbReference type="ARBA" id="ARBA00000832"/>
    </source>
</evidence>
<dbReference type="EMBL" id="QFQP01000033">
    <property type="protein sequence ID" value="PZR07210.1"/>
    <property type="molecule type" value="Genomic_DNA"/>
</dbReference>
<comment type="catalytic activity">
    <reaction evidence="1">
        <text>6-phospho-D-glucono-1,5-lactone + H2O = 6-phospho-D-gluconate + H(+)</text>
        <dbReference type="Rhea" id="RHEA:12556"/>
        <dbReference type="ChEBI" id="CHEBI:15377"/>
        <dbReference type="ChEBI" id="CHEBI:15378"/>
        <dbReference type="ChEBI" id="CHEBI:57955"/>
        <dbReference type="ChEBI" id="CHEBI:58759"/>
        <dbReference type="EC" id="3.1.1.31"/>
    </reaction>
</comment>
<dbReference type="Pfam" id="PF20171">
    <property type="entry name" value="OpcA_G6PD_C"/>
    <property type="match status" value="1"/>
</dbReference>
<name>A0A2W5SW81_9BACT</name>
<evidence type="ECO:0000259" key="8">
    <source>
        <dbReference type="Pfam" id="PF10128"/>
    </source>
</evidence>
<comment type="similarity">
    <text evidence="4">Belongs to the glucosamine/galactosamine-6-phosphate isomerase family. 6-phosphogluconolactonase subfamily.</text>
</comment>
<dbReference type="NCBIfam" id="TIGR01198">
    <property type="entry name" value="pgl"/>
    <property type="match status" value="1"/>
</dbReference>
<dbReference type="Pfam" id="PF10128">
    <property type="entry name" value="OpcA_G6PD_assem"/>
    <property type="match status" value="1"/>
</dbReference>
<comment type="caution">
    <text evidence="10">The sequence shown here is derived from an EMBL/GenBank/DDBJ whole genome shotgun (WGS) entry which is preliminary data.</text>
</comment>
<dbReference type="GO" id="GO:0006098">
    <property type="term" value="P:pentose-phosphate shunt"/>
    <property type="evidence" value="ECO:0007669"/>
    <property type="project" value="UniProtKB-UniPathway"/>
</dbReference>
<gene>
    <name evidence="10" type="primary">pgl</name>
    <name evidence="10" type="ORF">DI536_28555</name>
</gene>
<dbReference type="EC" id="3.1.1.31" evidence="5"/>
<dbReference type="UniPathway" id="UPA00115">
    <property type="reaction ID" value="UER00409"/>
</dbReference>
<dbReference type="InterPro" id="IPR046801">
    <property type="entry name" value="OpcA_G6PD_N"/>
</dbReference>
<evidence type="ECO:0000256" key="4">
    <source>
        <dbReference type="ARBA" id="ARBA00010662"/>
    </source>
</evidence>
<dbReference type="InterPro" id="IPR039104">
    <property type="entry name" value="6PGL"/>
</dbReference>
<dbReference type="GO" id="GO:0017057">
    <property type="term" value="F:6-phosphogluconolactonase activity"/>
    <property type="evidence" value="ECO:0007669"/>
    <property type="project" value="UniProtKB-EC"/>
</dbReference>
<protein>
    <recommendedName>
        <fullName evidence="6">6-phosphogluconolactonase</fullName>
        <ecNumber evidence="5">3.1.1.31</ecNumber>
    </recommendedName>
</protein>
<dbReference type="InterPro" id="IPR046802">
    <property type="entry name" value="OpcA_G6PD_C"/>
</dbReference>
<dbReference type="Pfam" id="PF01182">
    <property type="entry name" value="Glucosamine_iso"/>
    <property type="match status" value="1"/>
</dbReference>
<dbReference type="AlphaFoldDB" id="A0A2W5SW81"/>
<dbReference type="SUPFAM" id="SSF100950">
    <property type="entry name" value="NagB/RpiA/CoA transferase-like"/>
    <property type="match status" value="1"/>
</dbReference>
<comment type="function">
    <text evidence="2">Hydrolysis of 6-phosphogluconolactone to 6-phosphogluconate.</text>
</comment>
<accession>A0A2W5SW81</accession>
<feature type="domain" description="Glucose-6-phosphate dehydrogenase assembly protein OpcA C-terminal" evidence="9">
    <location>
        <begin position="178"/>
        <end position="250"/>
    </location>
</feature>
<evidence type="ECO:0000256" key="3">
    <source>
        <dbReference type="ARBA" id="ARBA00004961"/>
    </source>
</evidence>
<evidence type="ECO:0000256" key="6">
    <source>
        <dbReference type="ARBA" id="ARBA00020337"/>
    </source>
</evidence>
<feature type="domain" description="Glucose-6-phosphate dehydrogenase assembly protein OpcA N-terminal" evidence="8">
    <location>
        <begin position="70"/>
        <end position="166"/>
    </location>
</feature>
<evidence type="ECO:0000259" key="7">
    <source>
        <dbReference type="Pfam" id="PF01182"/>
    </source>
</evidence>
<dbReference type="InterPro" id="IPR005900">
    <property type="entry name" value="6-phosphogluconolactonase_DevB"/>
</dbReference>
<evidence type="ECO:0000256" key="5">
    <source>
        <dbReference type="ARBA" id="ARBA00013198"/>
    </source>
</evidence>
<feature type="domain" description="Glucosamine/galactosamine-6-phosphate isomerase" evidence="7">
    <location>
        <begin position="299"/>
        <end position="493"/>
    </location>
</feature>
<dbReference type="Proteomes" id="UP000249061">
    <property type="component" value="Unassembled WGS sequence"/>
</dbReference>
<evidence type="ECO:0000313" key="10">
    <source>
        <dbReference type="EMBL" id="PZR07210.1"/>
    </source>
</evidence>
<evidence type="ECO:0000259" key="9">
    <source>
        <dbReference type="Pfam" id="PF20171"/>
    </source>
</evidence>